<dbReference type="GO" id="GO:0008483">
    <property type="term" value="F:transaminase activity"/>
    <property type="evidence" value="ECO:0007669"/>
    <property type="project" value="TreeGrafter"/>
</dbReference>
<proteinExistence type="predicted"/>
<dbReference type="CDD" id="cd00616">
    <property type="entry name" value="AHBA_syn"/>
    <property type="match status" value="1"/>
</dbReference>
<protein>
    <submittedName>
        <fullName evidence="1">Unannotated protein</fullName>
    </submittedName>
</protein>
<accession>A0A6J6MA26</accession>
<dbReference type="Pfam" id="PF01041">
    <property type="entry name" value="DegT_DnrJ_EryC1"/>
    <property type="match status" value="1"/>
</dbReference>
<dbReference type="InterPro" id="IPR015421">
    <property type="entry name" value="PyrdxlP-dep_Trfase_major"/>
</dbReference>
<dbReference type="GO" id="GO:0000271">
    <property type="term" value="P:polysaccharide biosynthetic process"/>
    <property type="evidence" value="ECO:0007669"/>
    <property type="project" value="TreeGrafter"/>
</dbReference>
<dbReference type="InterPro" id="IPR000653">
    <property type="entry name" value="DegT/StrS_aminotransferase"/>
</dbReference>
<dbReference type="PIRSF" id="PIRSF000390">
    <property type="entry name" value="PLP_StrS"/>
    <property type="match status" value="1"/>
</dbReference>
<evidence type="ECO:0000313" key="1">
    <source>
        <dbReference type="EMBL" id="CAB4670149.1"/>
    </source>
</evidence>
<dbReference type="SUPFAM" id="SSF53383">
    <property type="entry name" value="PLP-dependent transferases"/>
    <property type="match status" value="1"/>
</dbReference>
<sequence>MTTYDLPTREFLEVLTSVIGPVEKSTIALHEPNIGPHEHKIVAECLSSGWVSSVGEFITRFENQLSKITGAAHVIAIVNGTCALHLALHSVGIKPGDEVIIPSLSFVATANAVAHCGATPHFADSDPVTLGLDPIALRKHLASATTKRGNDLINAKTGRRIGAIVPMHTFGHPMDIKELSLVAKEFGLPIVEDAAESLGSYVGKQHTGTFGVCGILSFNGNKTITTGGGGAILTNDESLAKKIRHLATTAKLPHEWEFMHDETAWNYRMPNINAALGCAQLDRLDEFLLNKRNLANKYDIALKSSESLEFVSEPKRTTSNYWLNTVRLKKPNLQTRNELLTDSRAKGYLCRPAWNLLHQLPMYENSPRAELPVAQVLLNSLINVPSSANLGL</sequence>
<dbReference type="PANTHER" id="PTHR30244">
    <property type="entry name" value="TRANSAMINASE"/>
    <property type="match status" value="1"/>
</dbReference>
<dbReference type="EMBL" id="CAEZWU010000099">
    <property type="protein sequence ID" value="CAB4670149.1"/>
    <property type="molecule type" value="Genomic_DNA"/>
</dbReference>
<dbReference type="InterPro" id="IPR015424">
    <property type="entry name" value="PyrdxlP-dep_Trfase"/>
</dbReference>
<reference evidence="1" key="1">
    <citation type="submission" date="2020-05" db="EMBL/GenBank/DDBJ databases">
        <authorList>
            <person name="Chiriac C."/>
            <person name="Salcher M."/>
            <person name="Ghai R."/>
            <person name="Kavagutti S V."/>
        </authorList>
    </citation>
    <scope>NUCLEOTIDE SEQUENCE</scope>
</reference>
<organism evidence="1">
    <name type="scientific">freshwater metagenome</name>
    <dbReference type="NCBI Taxonomy" id="449393"/>
    <lineage>
        <taxon>unclassified sequences</taxon>
        <taxon>metagenomes</taxon>
        <taxon>ecological metagenomes</taxon>
    </lineage>
</organism>
<dbReference type="Gene3D" id="3.40.640.10">
    <property type="entry name" value="Type I PLP-dependent aspartate aminotransferase-like (Major domain)"/>
    <property type="match status" value="1"/>
</dbReference>
<dbReference type="GO" id="GO:0030170">
    <property type="term" value="F:pyridoxal phosphate binding"/>
    <property type="evidence" value="ECO:0007669"/>
    <property type="project" value="TreeGrafter"/>
</dbReference>
<dbReference type="NCBIfam" id="TIGR04181">
    <property type="entry name" value="NHT_00031"/>
    <property type="match status" value="1"/>
</dbReference>
<dbReference type="PANTHER" id="PTHR30244:SF30">
    <property type="entry name" value="BLR5990 PROTEIN"/>
    <property type="match status" value="1"/>
</dbReference>
<gene>
    <name evidence="1" type="ORF">UFOPK2292_00758</name>
</gene>
<dbReference type="InterPro" id="IPR026385">
    <property type="entry name" value="LegC-like"/>
</dbReference>
<dbReference type="Gene3D" id="3.90.1150.10">
    <property type="entry name" value="Aspartate Aminotransferase, domain 1"/>
    <property type="match status" value="1"/>
</dbReference>
<dbReference type="InterPro" id="IPR015422">
    <property type="entry name" value="PyrdxlP-dep_Trfase_small"/>
</dbReference>
<dbReference type="AlphaFoldDB" id="A0A6J6MA26"/>
<name>A0A6J6MA26_9ZZZZ</name>